<dbReference type="SMART" id="SM00173">
    <property type="entry name" value="RAS"/>
    <property type="match status" value="1"/>
</dbReference>
<dbReference type="VEuPathDB" id="VectorBase:CSON014697"/>
<dbReference type="GO" id="GO:0003924">
    <property type="term" value="F:GTPase activity"/>
    <property type="evidence" value="ECO:0007669"/>
    <property type="project" value="InterPro"/>
</dbReference>
<dbReference type="EMBL" id="UFQS01000848">
    <property type="protein sequence ID" value="SSX07294.1"/>
    <property type="molecule type" value="Genomic_DNA"/>
</dbReference>
<dbReference type="InterPro" id="IPR052661">
    <property type="entry name" value="Ras-like_GTPase_Reg"/>
</dbReference>
<gene>
    <name evidence="1" type="primary">CSON014697</name>
</gene>
<dbReference type="Gene3D" id="3.40.50.300">
    <property type="entry name" value="P-loop containing nucleotide triphosphate hydrolases"/>
    <property type="match status" value="1"/>
</dbReference>
<accession>A0A336KR44</accession>
<dbReference type="OMA" id="IEMEIHI"/>
<dbReference type="AlphaFoldDB" id="A0A336KR44"/>
<dbReference type="Pfam" id="PF00071">
    <property type="entry name" value="Ras"/>
    <property type="match status" value="1"/>
</dbReference>
<dbReference type="PANTHER" id="PTHR46350">
    <property type="entry name" value="RAS LIKE FAMILY 10 MEMBER B-RELATED"/>
    <property type="match status" value="1"/>
</dbReference>
<name>A0A336KR44_CULSO</name>
<reference evidence="1" key="1">
    <citation type="submission" date="2018-04" db="EMBL/GenBank/DDBJ databases">
        <authorList>
            <person name="Go L.Y."/>
            <person name="Mitchell J.A."/>
        </authorList>
    </citation>
    <scope>NUCLEOTIDE SEQUENCE</scope>
    <source>
        <tissue evidence="1">Whole organism</tissue>
    </source>
</reference>
<organism evidence="1">
    <name type="scientific">Culicoides sonorensis</name>
    <name type="common">Biting midge</name>
    <dbReference type="NCBI Taxonomy" id="179676"/>
    <lineage>
        <taxon>Eukaryota</taxon>
        <taxon>Metazoa</taxon>
        <taxon>Ecdysozoa</taxon>
        <taxon>Arthropoda</taxon>
        <taxon>Hexapoda</taxon>
        <taxon>Insecta</taxon>
        <taxon>Pterygota</taxon>
        <taxon>Neoptera</taxon>
        <taxon>Endopterygota</taxon>
        <taxon>Diptera</taxon>
        <taxon>Nematocera</taxon>
        <taxon>Chironomoidea</taxon>
        <taxon>Ceratopogonidae</taxon>
        <taxon>Ceratopogoninae</taxon>
        <taxon>Culicoides</taxon>
        <taxon>Monoculicoides</taxon>
    </lineage>
</organism>
<dbReference type="InterPro" id="IPR001806">
    <property type="entry name" value="Small_GTPase"/>
</dbReference>
<protein>
    <submittedName>
        <fullName evidence="1">CSON014697 protein</fullName>
    </submittedName>
</protein>
<proteinExistence type="predicted"/>
<sequence>MQLFCYRITLTLTNIHTQNYRDMHHKLTSCFYDILETSLQYYVNQFFRHEFPKRHVPTTKRTVYRSCLVCDTCIRELIVLDVAPQKRFPVDSLAEWNNGNPLGLRNVNAYVLVFDMGNLETFQIVPMSVEGTFFHYCRNMREQILDSFTHRDFEIMVVGNKYDLVAETNIHSQELKDISTLVRKHWRCGYVECSTKYNFRISDIFRELLGQSGTGYAPKMEYSNHSRHKKWDRCNGDTTKIKIKK</sequence>
<dbReference type="GO" id="GO:0005525">
    <property type="term" value="F:GTP binding"/>
    <property type="evidence" value="ECO:0007669"/>
    <property type="project" value="InterPro"/>
</dbReference>
<dbReference type="InterPro" id="IPR027417">
    <property type="entry name" value="P-loop_NTPase"/>
</dbReference>
<dbReference type="EMBL" id="UFQT01000848">
    <property type="protein sequence ID" value="SSX27636.1"/>
    <property type="molecule type" value="Genomic_DNA"/>
</dbReference>
<dbReference type="PROSITE" id="PS51421">
    <property type="entry name" value="RAS"/>
    <property type="match status" value="1"/>
</dbReference>
<dbReference type="PANTHER" id="PTHR46350:SF2">
    <property type="entry name" value="RAS LIKE FAMILY 10 MEMBER B"/>
    <property type="match status" value="1"/>
</dbReference>
<dbReference type="PROSITE" id="PS51419">
    <property type="entry name" value="RAB"/>
    <property type="match status" value="1"/>
</dbReference>
<dbReference type="PRINTS" id="PR00449">
    <property type="entry name" value="RASTRNSFRMNG"/>
</dbReference>
<evidence type="ECO:0000313" key="1">
    <source>
        <dbReference type="EMBL" id="SSX07294.1"/>
    </source>
</evidence>
<reference evidence="2" key="2">
    <citation type="submission" date="2018-07" db="EMBL/GenBank/DDBJ databases">
        <authorList>
            <person name="Quirk P.G."/>
            <person name="Krulwich T.A."/>
        </authorList>
    </citation>
    <scope>NUCLEOTIDE SEQUENCE</scope>
</reference>
<evidence type="ECO:0000313" key="2">
    <source>
        <dbReference type="EMBL" id="SSX27636.1"/>
    </source>
</evidence>
<dbReference type="SUPFAM" id="SSF52540">
    <property type="entry name" value="P-loop containing nucleoside triphosphate hydrolases"/>
    <property type="match status" value="1"/>
</dbReference>